<evidence type="ECO:0000313" key="2">
    <source>
        <dbReference type="Proteomes" id="UP000036503"/>
    </source>
</evidence>
<dbReference type="AlphaFoldDB" id="A0A0J6ZR28"/>
<dbReference type="EMBL" id="LEKT01000006">
    <property type="protein sequence ID" value="KMO87411.1"/>
    <property type="molecule type" value="Genomic_DNA"/>
</dbReference>
<dbReference type="STRING" id="39029.BSR42_00760"/>
<reference evidence="1 2" key="1">
    <citation type="submission" date="2015-06" db="EMBL/GenBank/DDBJ databases">
        <title>Draft genome sequence of beer spoilage bacterium Megasphaera cerevisiae type strain 20462.</title>
        <authorList>
            <person name="Kutumbaka K."/>
            <person name="Pasmowitz J."/>
            <person name="Mategko J."/>
            <person name="Reyes D."/>
            <person name="Friedrich A."/>
            <person name="Han S."/>
            <person name="Martens-Habbena W."/>
            <person name="Neal-McKinney J."/>
            <person name="Janagama H.K."/>
            <person name="Nadala C."/>
            <person name="Samadpour M."/>
        </authorList>
    </citation>
    <scope>NUCLEOTIDE SEQUENCE [LARGE SCALE GENOMIC DNA]</scope>
    <source>
        <strain evidence="1 2">DSM 20462</strain>
    </source>
</reference>
<proteinExistence type="predicted"/>
<dbReference type="InParanoid" id="A0A0J6ZR28"/>
<protein>
    <submittedName>
        <fullName evidence="1">Uncharacterized protein</fullName>
    </submittedName>
</protein>
<dbReference type="SUPFAM" id="SSF56112">
    <property type="entry name" value="Protein kinase-like (PK-like)"/>
    <property type="match status" value="1"/>
</dbReference>
<accession>A0A0J6ZR28</accession>
<evidence type="ECO:0000313" key="1">
    <source>
        <dbReference type="EMBL" id="KMO87411.1"/>
    </source>
</evidence>
<dbReference type="InterPro" id="IPR011009">
    <property type="entry name" value="Kinase-like_dom_sf"/>
</dbReference>
<keyword evidence="2" id="KW-1185">Reference proteome</keyword>
<comment type="caution">
    <text evidence="1">The sequence shown here is derived from an EMBL/GenBank/DDBJ whole genome shotgun (WGS) entry which is preliminary data.</text>
</comment>
<sequence>MDTVLQILAEKKINACPNQRIIPIEYDEKAYYIKRKISNGRNALIKQNTAASFWCEAYKIMMVNQYFPLAPHIIFMSDDYFIMDAAGKTLQHIAKEPEYTFIRNNAFAKAGEALALLHSTGLHHGRPALHDIAYKRETNTITLLDWENERHFFSVDMKALDIFLFIHSCFREEWSTTQLIDIAVTAYLSVKGSAEQIMNVKQFVRHHAILFQLCRELASFGWINVTAVNWTRNYIEKI</sequence>
<name>A0A0J6ZR28_9FIRM</name>
<dbReference type="PATRIC" id="fig|1122219.3.peg.2433"/>
<gene>
    <name evidence="1" type="ORF">AB840_02780</name>
</gene>
<dbReference type="Proteomes" id="UP000036503">
    <property type="component" value="Unassembled WGS sequence"/>
</dbReference>
<organism evidence="1 2">
    <name type="scientific">Megasphaera cerevisiae DSM 20462</name>
    <dbReference type="NCBI Taxonomy" id="1122219"/>
    <lineage>
        <taxon>Bacteria</taxon>
        <taxon>Bacillati</taxon>
        <taxon>Bacillota</taxon>
        <taxon>Negativicutes</taxon>
        <taxon>Veillonellales</taxon>
        <taxon>Veillonellaceae</taxon>
        <taxon>Megasphaera</taxon>
    </lineage>
</organism>